<keyword evidence="2 6" id="KW-0728">SH3 domain</keyword>
<dbReference type="SMART" id="SM00593">
    <property type="entry name" value="RUN"/>
    <property type="match status" value="1"/>
</dbReference>
<dbReference type="GO" id="GO:0005096">
    <property type="term" value="F:GTPase activator activity"/>
    <property type="evidence" value="ECO:0000318"/>
    <property type="project" value="GO_Central"/>
</dbReference>
<dbReference type="InParanoid" id="T1EFV5"/>
<dbReference type="OMA" id="EIVQKWY"/>
<dbReference type="PANTHER" id="PTHR47219">
    <property type="entry name" value="RAB GTPASE-ACTIVATING PROTEIN 1-LIKE"/>
    <property type="match status" value="1"/>
</dbReference>
<dbReference type="InterPro" id="IPR037213">
    <property type="entry name" value="Run_dom_sf"/>
</dbReference>
<dbReference type="InterPro" id="IPR050302">
    <property type="entry name" value="Rab_GAP_TBC_domain"/>
</dbReference>
<proteinExistence type="inferred from homology"/>
<dbReference type="Pfam" id="PF00566">
    <property type="entry name" value="RabGAP-TBC"/>
    <property type="match status" value="1"/>
</dbReference>
<dbReference type="InterPro" id="IPR000195">
    <property type="entry name" value="Rab-GAP-TBC_dom"/>
</dbReference>
<dbReference type="InterPro" id="IPR004012">
    <property type="entry name" value="Run_dom"/>
</dbReference>
<feature type="domain" description="RUN" evidence="10">
    <location>
        <begin position="581"/>
        <end position="744"/>
    </location>
</feature>
<dbReference type="InterPro" id="IPR035969">
    <property type="entry name" value="Rab-GAP_TBC_sf"/>
</dbReference>
<dbReference type="Gene3D" id="1.10.472.80">
    <property type="entry name" value="Ypt/Rab-GAP domain of gyp1p, domain 3"/>
    <property type="match status" value="1"/>
</dbReference>
<dbReference type="Pfam" id="PF00018">
    <property type="entry name" value="SH3_1"/>
    <property type="match status" value="1"/>
</dbReference>
<dbReference type="eggNOG" id="KOG2222">
    <property type="taxonomic scope" value="Eukaryota"/>
</dbReference>
<dbReference type="HOGENOM" id="CLU_020721_0_0_1"/>
<dbReference type="OrthoDB" id="44736at2759"/>
<reference evidence="12" key="3">
    <citation type="submission" date="2015-06" db="UniProtKB">
        <authorList>
            <consortium name="EnsemblMetazoa"/>
        </authorList>
    </citation>
    <scope>IDENTIFICATION</scope>
</reference>
<name>T1EFV5_HELRO</name>
<reference evidence="11 13" key="2">
    <citation type="journal article" date="2013" name="Nature">
        <title>Insights into bilaterian evolution from three spiralian genomes.</title>
        <authorList>
            <person name="Simakov O."/>
            <person name="Marletaz F."/>
            <person name="Cho S.J."/>
            <person name="Edsinger-Gonzales E."/>
            <person name="Havlak P."/>
            <person name="Hellsten U."/>
            <person name="Kuo D.H."/>
            <person name="Larsson T."/>
            <person name="Lv J."/>
            <person name="Arendt D."/>
            <person name="Savage R."/>
            <person name="Osoegawa K."/>
            <person name="de Jong P."/>
            <person name="Grimwood J."/>
            <person name="Chapman J.A."/>
            <person name="Shapiro H."/>
            <person name="Aerts A."/>
            <person name="Otillar R.P."/>
            <person name="Terry A.Y."/>
            <person name="Boore J.L."/>
            <person name="Grigoriev I.V."/>
            <person name="Lindberg D.R."/>
            <person name="Seaver E.C."/>
            <person name="Weisblat D.A."/>
            <person name="Putnam N.H."/>
            <person name="Rokhsar D.S."/>
        </authorList>
    </citation>
    <scope>NUCLEOTIDE SEQUENCE</scope>
</reference>
<dbReference type="Pfam" id="PF02759">
    <property type="entry name" value="RUN"/>
    <property type="match status" value="1"/>
</dbReference>
<dbReference type="InterPro" id="IPR036028">
    <property type="entry name" value="SH3-like_dom_sf"/>
</dbReference>
<dbReference type="InterPro" id="IPR001452">
    <property type="entry name" value="SH3_domain"/>
</dbReference>
<dbReference type="KEGG" id="hro:HELRODRAFT_113708"/>
<feature type="region of interest" description="Disordered" evidence="7">
    <location>
        <begin position="1"/>
        <end position="32"/>
    </location>
</feature>
<evidence type="ECO:0000259" key="10">
    <source>
        <dbReference type="PROSITE" id="PS50826"/>
    </source>
</evidence>
<evidence type="ECO:0000256" key="7">
    <source>
        <dbReference type="SAM" id="MobiDB-lite"/>
    </source>
</evidence>
<dbReference type="PANTHER" id="PTHR47219:SF13">
    <property type="entry name" value="RUN AND TBC1 DOMAIN-CONTAINING PROTEIN 3"/>
    <property type="match status" value="1"/>
</dbReference>
<reference evidence="13" key="1">
    <citation type="submission" date="2012-12" db="EMBL/GenBank/DDBJ databases">
        <authorList>
            <person name="Hellsten U."/>
            <person name="Grimwood J."/>
            <person name="Chapman J.A."/>
            <person name="Shapiro H."/>
            <person name="Aerts A."/>
            <person name="Otillar R.P."/>
            <person name="Terry A.Y."/>
            <person name="Boore J.L."/>
            <person name="Simakov O."/>
            <person name="Marletaz F."/>
            <person name="Cho S.-J."/>
            <person name="Edsinger-Gonzales E."/>
            <person name="Havlak P."/>
            <person name="Kuo D.-H."/>
            <person name="Larsson T."/>
            <person name="Lv J."/>
            <person name="Arendt D."/>
            <person name="Savage R."/>
            <person name="Osoegawa K."/>
            <person name="de Jong P."/>
            <person name="Lindberg D.R."/>
            <person name="Seaver E.C."/>
            <person name="Weisblat D.A."/>
            <person name="Putnam N.H."/>
            <person name="Grigoriev I.V."/>
            <person name="Rokhsar D.S."/>
        </authorList>
    </citation>
    <scope>NUCLEOTIDE SEQUENCE</scope>
</reference>
<dbReference type="SMART" id="SM00326">
    <property type="entry name" value="SH3"/>
    <property type="match status" value="1"/>
</dbReference>
<evidence type="ECO:0000259" key="9">
    <source>
        <dbReference type="PROSITE" id="PS50086"/>
    </source>
</evidence>
<dbReference type="EMBL" id="KB097106">
    <property type="protein sequence ID" value="ESN99630.1"/>
    <property type="molecule type" value="Genomic_DNA"/>
</dbReference>
<dbReference type="SUPFAM" id="SSF50044">
    <property type="entry name" value="SH3-domain"/>
    <property type="match status" value="1"/>
</dbReference>
<accession>T1EFV5</accession>
<feature type="compositionally biased region" description="Polar residues" evidence="7">
    <location>
        <begin position="1"/>
        <end position="26"/>
    </location>
</feature>
<dbReference type="GeneID" id="20195457"/>
<organism evidence="12 13">
    <name type="scientific">Helobdella robusta</name>
    <name type="common">Californian leech</name>
    <dbReference type="NCBI Taxonomy" id="6412"/>
    <lineage>
        <taxon>Eukaryota</taxon>
        <taxon>Metazoa</taxon>
        <taxon>Spiralia</taxon>
        <taxon>Lophotrochozoa</taxon>
        <taxon>Annelida</taxon>
        <taxon>Clitellata</taxon>
        <taxon>Hirudinea</taxon>
        <taxon>Rhynchobdellida</taxon>
        <taxon>Glossiphoniidae</taxon>
        <taxon>Helobdella</taxon>
    </lineage>
</organism>
<dbReference type="FunFam" id="1.10.472.80:FF:000012">
    <property type="entry name" value="Small G protein signaling modulator 3"/>
    <property type="match status" value="1"/>
</dbReference>
<dbReference type="EMBL" id="AMQM01005843">
    <property type="status" value="NOT_ANNOTATED_CDS"/>
    <property type="molecule type" value="Genomic_DNA"/>
</dbReference>
<dbReference type="FunFam" id="2.30.30.40:FF:000115">
    <property type="entry name" value="Small G protein signaling modulator 3 homolog"/>
    <property type="match status" value="1"/>
</dbReference>
<keyword evidence="13" id="KW-1185">Reference proteome</keyword>
<dbReference type="SUPFAM" id="SSF140741">
    <property type="entry name" value="RUN domain-like"/>
    <property type="match status" value="1"/>
</dbReference>
<dbReference type="CDD" id="cd17688">
    <property type="entry name" value="RUN_SGSM3"/>
    <property type="match status" value="1"/>
</dbReference>
<dbReference type="RefSeq" id="XP_009022385.1">
    <property type="nucleotide sequence ID" value="XM_009024137.1"/>
</dbReference>
<keyword evidence="3" id="KW-0175">Coiled coil</keyword>
<dbReference type="CTD" id="20195457"/>
<evidence type="ECO:0000256" key="5">
    <source>
        <dbReference type="ARBA" id="ARBA00073333"/>
    </source>
</evidence>
<evidence type="ECO:0000256" key="6">
    <source>
        <dbReference type="PROSITE-ProRule" id="PRU00192"/>
    </source>
</evidence>
<dbReference type="Gene3D" id="1.10.8.270">
    <property type="entry name" value="putative rabgap domain of human tbc1 domain family member 14 like domains"/>
    <property type="match status" value="1"/>
</dbReference>
<evidence type="ECO:0000313" key="13">
    <source>
        <dbReference type="Proteomes" id="UP000015101"/>
    </source>
</evidence>
<evidence type="ECO:0000313" key="11">
    <source>
        <dbReference type="EMBL" id="ESN99630.1"/>
    </source>
</evidence>
<evidence type="ECO:0000256" key="4">
    <source>
        <dbReference type="ARBA" id="ARBA00030864"/>
    </source>
</evidence>
<comment type="similarity">
    <text evidence="1">Belongs to the small G protein signaling modulator family.</text>
</comment>
<dbReference type="PROSITE" id="PS50826">
    <property type="entry name" value="RUN"/>
    <property type="match status" value="1"/>
</dbReference>
<protein>
    <recommendedName>
        <fullName evidence="5">Small G protein signaling modulator 3</fullName>
    </recommendedName>
    <alternativeName>
        <fullName evidence="4">RUN and TBC1 domain-containing protein 3</fullName>
    </alternativeName>
</protein>
<dbReference type="PROSITE" id="PS50086">
    <property type="entry name" value="TBC_RABGAP"/>
    <property type="match status" value="1"/>
</dbReference>
<gene>
    <name evidence="12" type="primary">20195457</name>
    <name evidence="11" type="ORF">HELRODRAFT_113708</name>
</gene>
<feature type="domain" description="SH3" evidence="8">
    <location>
        <begin position="506"/>
        <end position="565"/>
    </location>
</feature>
<dbReference type="FunFam" id="1.20.58.900:FF:000016">
    <property type="entry name" value="Small G protein signaling modulator 3"/>
    <property type="match status" value="1"/>
</dbReference>
<evidence type="ECO:0000256" key="2">
    <source>
        <dbReference type="ARBA" id="ARBA00022443"/>
    </source>
</evidence>
<dbReference type="FunFam" id="1.10.8.270:FF:000013">
    <property type="entry name" value="Small G protein signaling modulator 3"/>
    <property type="match status" value="1"/>
</dbReference>
<feature type="domain" description="Rab-GAP TBC" evidence="9">
    <location>
        <begin position="134"/>
        <end position="325"/>
    </location>
</feature>
<dbReference type="SUPFAM" id="SSF47923">
    <property type="entry name" value="Ypt/Rab-GAP domain of gyp1p"/>
    <property type="match status" value="2"/>
</dbReference>
<evidence type="ECO:0000256" key="1">
    <source>
        <dbReference type="ARBA" id="ARBA00006296"/>
    </source>
</evidence>
<evidence type="ECO:0000313" key="12">
    <source>
        <dbReference type="EnsemblMetazoa" id="HelroP113708"/>
    </source>
</evidence>
<dbReference type="PROSITE" id="PS50002">
    <property type="entry name" value="SH3"/>
    <property type="match status" value="1"/>
</dbReference>
<dbReference type="AlphaFoldDB" id="T1EFV5"/>
<dbReference type="Proteomes" id="UP000015101">
    <property type="component" value="Unassembled WGS sequence"/>
</dbReference>
<evidence type="ECO:0000256" key="3">
    <source>
        <dbReference type="ARBA" id="ARBA00023054"/>
    </source>
</evidence>
<dbReference type="EnsemblMetazoa" id="HelroT113708">
    <property type="protein sequence ID" value="HelroP113708"/>
    <property type="gene ID" value="HelroG113708"/>
</dbReference>
<evidence type="ECO:0000259" key="8">
    <source>
        <dbReference type="PROSITE" id="PS50002"/>
    </source>
</evidence>
<dbReference type="SMART" id="SM00164">
    <property type="entry name" value="TBC"/>
    <property type="match status" value="1"/>
</dbReference>
<sequence>MNSHNNNNGASDDRLTLSTAIPSLNPSPGGPFSALTPSMWPQDILLRLQNDEDDDDCIDYWYDEFGFKVEEEDGPEENSNKLLSQRFVEDPQHRLKWIAYLEFSHSTSLGDLTWDSIDIRLPTSEKLKLMVRQGIPHSLRPYIWMRTSGSLEKKTKMDTNYKMVVKASSNDHLMTSKQIEKDLLRTMPSNACFCNINSTGIPRLRRVLRAIAWLFPDVGYCQGTGMIAASLLLFMEEEDAFWMMSTIIEDILPASYFSNTLLGVQADQRVLRQLVVTCLPSIDAKLKEHDIELSLITLHWFLTLFSSVVHMRVLLKIWDVLFYEGSIVLFQMTLAMLKLKEREILALENSAQIFNVLSDIPGEVQDVDELIEIAFKQFGSLTDVCIDTQRRKHLAYLMADQGCLINPESVKNLPKQQLTRRHLKHSKSLMSLVFWGNHDDDSDVNSEKTKNIRQTEILVDLREAILQVARHFQSLDPANTKINLQADYLMESHARDLENFVNVSRDRRKRAKALLDFEKHGDDELGFKKKDIITIISQRDDHCWIGELNGMRGWFPAKFVELLDERSKSYTSAGDDAVTETITDIVRGVLCPALKAVFEHGLRKPSILGRPCHPWLFIDEATTKEVEKDFESVYSRLVLCKTFRLDEDGKVLTPEEILYRAVHSVNMTHDSVHAQMDVKFRSLMCCGLNEQVLHLWLETLCSCVDVVEKWYHPWSFLRSPGWVQIKCELRILAQFAFNLSQDWELPVKRDASKPLKDGISDMIIKHHLFSWDI</sequence>
<dbReference type="Gene3D" id="1.20.58.900">
    <property type="match status" value="1"/>
</dbReference>
<dbReference type="STRING" id="6412.T1EFV5"/>
<dbReference type="FunCoup" id="T1EFV5">
    <property type="interactions" value="253"/>
</dbReference>